<reference evidence="1" key="1">
    <citation type="journal article" date="2015" name="Nature">
        <title>Complex archaea that bridge the gap between prokaryotes and eukaryotes.</title>
        <authorList>
            <person name="Spang A."/>
            <person name="Saw J.H."/>
            <person name="Jorgensen S.L."/>
            <person name="Zaremba-Niedzwiedzka K."/>
            <person name="Martijn J."/>
            <person name="Lind A.E."/>
            <person name="van Eijk R."/>
            <person name="Schleper C."/>
            <person name="Guy L."/>
            <person name="Ettema T.J."/>
        </authorList>
    </citation>
    <scope>NUCLEOTIDE SEQUENCE</scope>
</reference>
<accession>A0A0F9K3G5</accession>
<evidence type="ECO:0000313" key="1">
    <source>
        <dbReference type="EMBL" id="KKM69191.1"/>
    </source>
</evidence>
<protein>
    <submittedName>
        <fullName evidence="1">Uncharacterized protein</fullName>
    </submittedName>
</protein>
<gene>
    <name evidence="1" type="ORF">LCGC14_1453290</name>
</gene>
<organism evidence="1">
    <name type="scientific">marine sediment metagenome</name>
    <dbReference type="NCBI Taxonomy" id="412755"/>
    <lineage>
        <taxon>unclassified sequences</taxon>
        <taxon>metagenomes</taxon>
        <taxon>ecological metagenomes</taxon>
    </lineage>
</organism>
<name>A0A0F9K3G5_9ZZZZ</name>
<proteinExistence type="predicted"/>
<dbReference type="AlphaFoldDB" id="A0A0F9K3G5"/>
<comment type="caution">
    <text evidence="1">The sequence shown here is derived from an EMBL/GenBank/DDBJ whole genome shotgun (WGS) entry which is preliminary data.</text>
</comment>
<sequence length="70" mass="8256">MRTVDAIITARGGSRRSERMSKSRFAVWDEKRKECSSVIIQKKLKNGFWEIWVRHSNGHVGRLIVKREDK</sequence>
<dbReference type="EMBL" id="LAZR01010031">
    <property type="protein sequence ID" value="KKM69191.1"/>
    <property type="molecule type" value="Genomic_DNA"/>
</dbReference>